<keyword evidence="2" id="KW-1185">Reference proteome</keyword>
<protein>
    <submittedName>
        <fullName evidence="1">Uncharacterized protein</fullName>
    </submittedName>
</protein>
<gene>
    <name evidence="1" type="ORF">NM208_g13635</name>
</gene>
<dbReference type="EMBL" id="JANRMS010002853">
    <property type="protein sequence ID" value="KAJ3520627.1"/>
    <property type="molecule type" value="Genomic_DNA"/>
</dbReference>
<evidence type="ECO:0000313" key="2">
    <source>
        <dbReference type="Proteomes" id="UP001148629"/>
    </source>
</evidence>
<organism evidence="1 2">
    <name type="scientific">Fusarium decemcellulare</name>
    <dbReference type="NCBI Taxonomy" id="57161"/>
    <lineage>
        <taxon>Eukaryota</taxon>
        <taxon>Fungi</taxon>
        <taxon>Dikarya</taxon>
        <taxon>Ascomycota</taxon>
        <taxon>Pezizomycotina</taxon>
        <taxon>Sordariomycetes</taxon>
        <taxon>Hypocreomycetidae</taxon>
        <taxon>Hypocreales</taxon>
        <taxon>Nectriaceae</taxon>
        <taxon>Fusarium</taxon>
        <taxon>Fusarium decemcellulare species complex</taxon>
    </lineage>
</organism>
<reference evidence="1" key="1">
    <citation type="submission" date="2022-08" db="EMBL/GenBank/DDBJ databases">
        <title>Genome Sequence of Fusarium decemcellulare.</title>
        <authorList>
            <person name="Buettner E."/>
        </authorList>
    </citation>
    <scope>NUCLEOTIDE SEQUENCE</scope>
    <source>
        <strain evidence="1">Babe19</strain>
    </source>
</reference>
<comment type="caution">
    <text evidence="1">The sequence shown here is derived from an EMBL/GenBank/DDBJ whole genome shotgun (WGS) entry which is preliminary data.</text>
</comment>
<accession>A0ACC1RJ59</accession>
<evidence type="ECO:0000313" key="1">
    <source>
        <dbReference type="EMBL" id="KAJ3520627.1"/>
    </source>
</evidence>
<dbReference type="Proteomes" id="UP001148629">
    <property type="component" value="Unassembled WGS sequence"/>
</dbReference>
<sequence length="587" mass="65278">MASKPRIGTCVNCRQMKVRVPPHAAREECRGSLSYALQVKCDAKETRAEDMEKELREIKSNVTLASPLSTRNWSTSQHGSDHSPAEPLPIIGVPQSVADNIYAVPDNGSYFADSAFEMQRIGDLELSPVAIADILNCYFTSYHHLFPILPDPSVFVLNYQRCSRLLFWVLIAVASKSIAKYNRLHLQLEPHVRTLATSIEQATDHPLGTVQALLLLCWWPFPFKALRDDPSWTYAGSAVHIALRSGLHRPYHFSDFVYGDRLDATGVLAFGKAWIGCFIVNQIIASELGLPCTVPLDSTILSVVRGTSEVAFPTILVQQLRIAYQSFNICNTLGNNDMSASGVLAGNTDMIKVFERGIQEVETQIGAQMSTYTEMALLRVKLQLYSFAFTTDTQHIRIDSRASGYLSKAGRDATQVIRAASQYAPSHELLQPWPATARSSIVYAVHVLLRLLAYPEHLDQDTAKNYIGQAWMLLRSRCELENDSWARLCDIISYLSRTDSTEGPPVIAAVQARMSANIVVQSIWQARGRFSDDVLRQRPKDYTAAEARRDLTQFGLDLLVGTDFLDSAQFDAISNSILNPDEGGLES</sequence>
<proteinExistence type="predicted"/>
<name>A0ACC1RJ59_9HYPO</name>